<dbReference type="Pfam" id="PF05222">
    <property type="entry name" value="AlaDh_PNT_N"/>
    <property type="match status" value="1"/>
</dbReference>
<comment type="pathway">
    <text evidence="1">Amino-acid degradation; L-alanine degradation via dehydrogenase pathway; NH(3) and pyruvate from L-alanine: step 1/1.</text>
</comment>
<feature type="active site" description="Proton donor/acceptor" evidence="7">
    <location>
        <position position="95"/>
    </location>
</feature>
<feature type="binding site" evidence="9">
    <location>
        <begin position="237"/>
        <end position="238"/>
    </location>
    <ligand>
        <name>NAD(+)</name>
        <dbReference type="ChEBI" id="CHEBI:57540"/>
    </ligand>
</feature>
<feature type="active site" description="Proton donor/acceptor" evidence="7">
    <location>
        <position position="268"/>
    </location>
</feature>
<dbReference type="InterPro" id="IPR007886">
    <property type="entry name" value="AlaDH/PNT_N"/>
</dbReference>
<protein>
    <recommendedName>
        <fullName evidence="3 6">Alanine dehydrogenase</fullName>
        <ecNumber evidence="3 6">1.4.1.1</ecNumber>
    </recommendedName>
</protein>
<name>A0A109RGJ3_9LACT</name>
<dbReference type="KEGG" id="auh:AWM75_04815"/>
<evidence type="ECO:0000256" key="8">
    <source>
        <dbReference type="PIRSR" id="PIRSR000183-2"/>
    </source>
</evidence>
<dbReference type="PROSITE" id="PS00836">
    <property type="entry name" value="ALADH_PNT_1"/>
    <property type="match status" value="1"/>
</dbReference>
<dbReference type="SUPFAM" id="SSF51735">
    <property type="entry name" value="NAD(P)-binding Rossmann-fold domains"/>
    <property type="match status" value="1"/>
</dbReference>
<evidence type="ECO:0000256" key="6">
    <source>
        <dbReference type="PIRNR" id="PIRNR000183"/>
    </source>
</evidence>
<dbReference type="SMART" id="SM01002">
    <property type="entry name" value="AlaDh_PNT_C"/>
    <property type="match status" value="1"/>
</dbReference>
<evidence type="ECO:0000313" key="12">
    <source>
        <dbReference type="Proteomes" id="UP000062260"/>
    </source>
</evidence>
<dbReference type="GO" id="GO:0000286">
    <property type="term" value="F:alanine dehydrogenase activity"/>
    <property type="evidence" value="ECO:0007669"/>
    <property type="project" value="UniProtKB-UniRule"/>
</dbReference>
<dbReference type="GO" id="GO:0042853">
    <property type="term" value="P:L-alanine catabolic process"/>
    <property type="evidence" value="ECO:0007669"/>
    <property type="project" value="UniProtKB-UniPathway"/>
</dbReference>
<evidence type="ECO:0000256" key="5">
    <source>
        <dbReference type="ARBA" id="ARBA00023027"/>
    </source>
</evidence>
<dbReference type="PIRSF" id="PIRSF000183">
    <property type="entry name" value="Alanine_dh"/>
    <property type="match status" value="1"/>
</dbReference>
<dbReference type="InterPro" id="IPR007698">
    <property type="entry name" value="AlaDH/PNT_NAD(H)-bd"/>
</dbReference>
<dbReference type="EC" id="1.4.1.1" evidence="3 6"/>
<gene>
    <name evidence="11" type="ORF">AWM75_04815</name>
</gene>
<dbReference type="InterPro" id="IPR008141">
    <property type="entry name" value="Ala_DH"/>
</dbReference>
<evidence type="ECO:0000256" key="10">
    <source>
        <dbReference type="PIRSR" id="PIRSR000183-4"/>
    </source>
</evidence>
<comment type="cofactor">
    <cofactor evidence="10">
        <name>Mg(2+)</name>
        <dbReference type="ChEBI" id="CHEBI:18420"/>
    </cofactor>
    <text evidence="10">Binds 1 Mg(2+) ion per subunit.</text>
</comment>
<sequence>MKIGIPTEIKNNEKRVAMTPVGAALLTGAGHEVFIQKGAGEGSNFTDEEYVKSGAQIVDTAEEAWAQEMVMKVKEPQKEEFQYFRDGQILFTYLHLAPEEELTQALMDAGVTAVGYETMTQDGALPLLKPMSEVAGRMAVQIGAHFLEQQQGGKGVLLGAVPGVQRGRVVIIGGGVSGTNAADMAIGLGASVTILDVNPTRLGELVDQFGQRVQTLISNSINIENQIKNADLVIGSVLIPGAKAPTLVTEDMLKKMQPGSVIVDIAIDQGGIFEHQSPIGSLDNPTFIEHDIVHYAVPNMPGAVPRTSTMALTNVSANYALEIANKGIEAAAKENDVIKTGINVYKGQVTIEPVAQAQGLEYTPVDDLLA</sequence>
<reference evidence="11 12" key="1">
    <citation type="journal article" date="2016" name="Genome Announc.">
        <title>Complete Genome Sequences of Aerococcus christensenii CCUG 28831T, Aerococcus sanguinicola CCUG 43001T, Aerococcus urinae CCUG 36881T, Aerococcus urinaeequi CCUG 28094T, Aerococcus urinaehominis CCUG 42038 BT, and Aerococcus viridans CCUG 4311T.</title>
        <authorList>
            <person name="Carkaci D."/>
            <person name="Dargis R."/>
            <person name="Nielsen X.C."/>
            <person name="Skovgaard O."/>
            <person name="Fuursted K."/>
            <person name="Christensen J.J."/>
        </authorList>
    </citation>
    <scope>NUCLEOTIDE SEQUENCE [LARGE SCALE GENOMIC DNA]</scope>
    <source>
        <strain evidence="11 12">CCUG42038B</strain>
    </source>
</reference>
<feature type="binding site" evidence="9">
    <location>
        <begin position="297"/>
        <end position="300"/>
    </location>
    <ligand>
        <name>NAD(+)</name>
        <dbReference type="ChEBI" id="CHEBI:57540"/>
    </ligand>
</feature>
<evidence type="ECO:0000256" key="4">
    <source>
        <dbReference type="ARBA" id="ARBA00023002"/>
    </source>
</evidence>
<evidence type="ECO:0000256" key="9">
    <source>
        <dbReference type="PIRSR" id="PIRSR000183-3"/>
    </source>
</evidence>
<feature type="binding site" evidence="9">
    <location>
        <position position="218"/>
    </location>
    <ligand>
        <name>NAD(+)</name>
        <dbReference type="ChEBI" id="CHEBI:57540"/>
    </ligand>
</feature>
<dbReference type="SUPFAM" id="SSF52283">
    <property type="entry name" value="Formate/glycerate dehydrogenase catalytic domain-like"/>
    <property type="match status" value="1"/>
</dbReference>
<dbReference type="SMART" id="SM01003">
    <property type="entry name" value="AlaDh_PNT_N"/>
    <property type="match status" value="1"/>
</dbReference>
<dbReference type="PANTHER" id="PTHR42795:SF1">
    <property type="entry name" value="ALANINE DEHYDROGENASE"/>
    <property type="match status" value="1"/>
</dbReference>
<dbReference type="FunFam" id="3.40.50.720:FF:000049">
    <property type="entry name" value="Alanine dehydrogenase"/>
    <property type="match status" value="1"/>
</dbReference>
<reference evidence="12" key="2">
    <citation type="submission" date="2016-01" db="EMBL/GenBank/DDBJ databases">
        <title>Six Aerococcus type strain genome sequencing and assembly using PacBio and Illumina Hiseq.</title>
        <authorList>
            <person name="Carkaci D."/>
            <person name="Dargis R."/>
            <person name="Nielsen X.C."/>
            <person name="Skovgaard O."/>
            <person name="Fuursted K."/>
            <person name="Christensen J.J."/>
        </authorList>
    </citation>
    <scope>NUCLEOTIDE SEQUENCE [LARGE SCALE GENOMIC DNA]</scope>
    <source>
        <strain evidence="12">CCUG42038B</strain>
    </source>
</reference>
<keyword evidence="10" id="KW-0479">Metal-binding</keyword>
<proteinExistence type="inferred from homology"/>
<dbReference type="PANTHER" id="PTHR42795">
    <property type="entry name" value="ALANINE DEHYDROGENASE"/>
    <property type="match status" value="1"/>
</dbReference>
<dbReference type="Pfam" id="PF01262">
    <property type="entry name" value="AlaDh_PNT_C"/>
    <property type="match status" value="1"/>
</dbReference>
<dbReference type="EMBL" id="CP014163">
    <property type="protein sequence ID" value="AMB99355.1"/>
    <property type="molecule type" value="Genomic_DNA"/>
</dbReference>
<dbReference type="RefSeq" id="WP_067978912.1">
    <property type="nucleotide sequence ID" value="NZ_CP014163.1"/>
</dbReference>
<keyword evidence="9" id="KW-0547">Nucleotide-binding</keyword>
<dbReference type="GO" id="GO:0005886">
    <property type="term" value="C:plasma membrane"/>
    <property type="evidence" value="ECO:0007669"/>
    <property type="project" value="TreeGrafter"/>
</dbReference>
<feature type="binding site" evidence="9">
    <location>
        <position position="201"/>
    </location>
    <ligand>
        <name>NAD(+)</name>
        <dbReference type="ChEBI" id="CHEBI:57540"/>
    </ligand>
</feature>
<evidence type="ECO:0000256" key="1">
    <source>
        <dbReference type="ARBA" id="ARBA00005206"/>
    </source>
</evidence>
<dbReference type="UniPathway" id="UPA00527">
    <property type="reaction ID" value="UER00585"/>
</dbReference>
<feature type="binding site" evidence="9">
    <location>
        <position position="132"/>
    </location>
    <ligand>
        <name>NAD(+)</name>
        <dbReference type="ChEBI" id="CHEBI:57540"/>
    </ligand>
</feature>
<keyword evidence="10" id="KW-0460">Magnesium</keyword>
<evidence type="ECO:0000313" key="11">
    <source>
        <dbReference type="EMBL" id="AMB99355.1"/>
    </source>
</evidence>
<evidence type="ECO:0000256" key="3">
    <source>
        <dbReference type="ARBA" id="ARBA00012897"/>
    </source>
</evidence>
<evidence type="ECO:0000256" key="2">
    <source>
        <dbReference type="ARBA" id="ARBA00005689"/>
    </source>
</evidence>
<organism evidence="11 12">
    <name type="scientific">Aerococcus urinaehominis</name>
    <dbReference type="NCBI Taxonomy" id="128944"/>
    <lineage>
        <taxon>Bacteria</taxon>
        <taxon>Bacillati</taxon>
        <taxon>Bacillota</taxon>
        <taxon>Bacilli</taxon>
        <taxon>Lactobacillales</taxon>
        <taxon>Aerococcaceae</taxon>
        <taxon>Aerococcus</taxon>
    </lineage>
</organism>
<dbReference type="Proteomes" id="UP000062260">
    <property type="component" value="Chromosome"/>
</dbReference>
<feature type="binding site" evidence="9">
    <location>
        <position position="196"/>
    </location>
    <ligand>
        <name>NAD(+)</name>
        <dbReference type="ChEBI" id="CHEBI:57540"/>
    </ligand>
</feature>
<evidence type="ECO:0000256" key="7">
    <source>
        <dbReference type="PIRSR" id="PIRSR000183-1"/>
    </source>
</evidence>
<feature type="binding site" evidence="8">
    <location>
        <position position="74"/>
    </location>
    <ligand>
        <name>substrate</name>
    </ligand>
</feature>
<dbReference type="GO" id="GO:0046872">
    <property type="term" value="F:metal ion binding"/>
    <property type="evidence" value="ECO:0007669"/>
    <property type="project" value="UniProtKB-KW"/>
</dbReference>
<dbReference type="OrthoDB" id="9804592at2"/>
<keyword evidence="12" id="KW-1185">Reference proteome</keyword>
<dbReference type="CDD" id="cd05305">
    <property type="entry name" value="L-AlaDH"/>
    <property type="match status" value="1"/>
</dbReference>
<feature type="binding site" evidence="10">
    <location>
        <position position="322"/>
    </location>
    <ligand>
        <name>Mg(2+)</name>
        <dbReference type="ChEBI" id="CHEBI:18420"/>
    </ligand>
</feature>
<dbReference type="AlphaFoldDB" id="A0A109RGJ3"/>
<dbReference type="InterPro" id="IPR036291">
    <property type="entry name" value="NAD(P)-bd_dom_sf"/>
</dbReference>
<dbReference type="InterPro" id="IPR008142">
    <property type="entry name" value="AlaDH/PNT_CS1"/>
</dbReference>
<dbReference type="GO" id="GO:0000166">
    <property type="term" value="F:nucleotide binding"/>
    <property type="evidence" value="ECO:0007669"/>
    <property type="project" value="UniProtKB-KW"/>
</dbReference>
<comment type="similarity">
    <text evidence="2 6">Belongs to the AlaDH/PNT family.</text>
</comment>
<keyword evidence="4 6" id="KW-0560">Oxidoreductase</keyword>
<dbReference type="NCBIfam" id="TIGR00518">
    <property type="entry name" value="alaDH"/>
    <property type="match status" value="1"/>
</dbReference>
<dbReference type="Gene3D" id="3.40.50.720">
    <property type="entry name" value="NAD(P)-binding Rossmann-like Domain"/>
    <property type="match status" value="2"/>
</dbReference>
<keyword evidence="5 6" id="KW-0520">NAD</keyword>
<accession>A0A109RGJ3</accession>
<comment type="catalytic activity">
    <reaction evidence="6">
        <text>L-alanine + NAD(+) + H2O = pyruvate + NH4(+) + NADH + H(+)</text>
        <dbReference type="Rhea" id="RHEA:18405"/>
        <dbReference type="ChEBI" id="CHEBI:15361"/>
        <dbReference type="ChEBI" id="CHEBI:15377"/>
        <dbReference type="ChEBI" id="CHEBI:15378"/>
        <dbReference type="ChEBI" id="CHEBI:28938"/>
        <dbReference type="ChEBI" id="CHEBI:57540"/>
        <dbReference type="ChEBI" id="CHEBI:57945"/>
        <dbReference type="ChEBI" id="CHEBI:57972"/>
        <dbReference type="EC" id="1.4.1.1"/>
    </reaction>
</comment>
<dbReference type="STRING" id="128944.AWM75_04815"/>
<feature type="binding site" evidence="8">
    <location>
        <position position="15"/>
    </location>
    <ligand>
        <name>substrate</name>
    </ligand>
</feature>
<feature type="binding site" evidence="9">
    <location>
        <begin position="265"/>
        <end position="268"/>
    </location>
    <ligand>
        <name>NAD(+)</name>
        <dbReference type="ChEBI" id="CHEBI:57540"/>
    </ligand>
</feature>